<name>A0AB35FNU8_9HYPH</name>
<evidence type="ECO:0000256" key="1">
    <source>
        <dbReference type="SAM" id="MobiDB-lite"/>
    </source>
</evidence>
<dbReference type="AlphaFoldDB" id="A0AB35FNU8"/>
<dbReference type="EMBL" id="JAAXQQ010000017">
    <property type="protein sequence ID" value="MBY3068547.1"/>
    <property type="molecule type" value="Genomic_DNA"/>
</dbReference>
<evidence type="ECO:0000313" key="2">
    <source>
        <dbReference type="EMBL" id="MBY3068547.1"/>
    </source>
</evidence>
<dbReference type="RefSeq" id="WP_221980346.1">
    <property type="nucleotide sequence ID" value="NZ_JAAXQQ010000017.1"/>
</dbReference>
<accession>A0AB35FNU8</accession>
<feature type="region of interest" description="Disordered" evidence="1">
    <location>
        <begin position="52"/>
        <end position="75"/>
    </location>
</feature>
<comment type="caution">
    <text evidence="2">The sequence shown here is derived from an EMBL/GenBank/DDBJ whole genome shotgun (WGS) entry which is preliminary data.</text>
</comment>
<organism evidence="2 3">
    <name type="scientific">Rhizobium laguerreae</name>
    <dbReference type="NCBI Taxonomy" id="1076926"/>
    <lineage>
        <taxon>Bacteria</taxon>
        <taxon>Pseudomonadati</taxon>
        <taxon>Pseudomonadota</taxon>
        <taxon>Alphaproteobacteria</taxon>
        <taxon>Hyphomicrobiales</taxon>
        <taxon>Rhizobiaceae</taxon>
        <taxon>Rhizobium/Agrobacterium group</taxon>
        <taxon>Rhizobium</taxon>
    </lineage>
</organism>
<dbReference type="Proteomes" id="UP000758022">
    <property type="component" value="Unassembled WGS sequence"/>
</dbReference>
<gene>
    <name evidence="2" type="ORF">HFO74_35035</name>
</gene>
<protein>
    <recommendedName>
        <fullName evidence="4">Secreted protein</fullName>
    </recommendedName>
</protein>
<evidence type="ECO:0000313" key="3">
    <source>
        <dbReference type="Proteomes" id="UP000758022"/>
    </source>
</evidence>
<proteinExistence type="predicted"/>
<sequence length="75" mass="8380">MFTMLMFLRSLCAHNDDGRLNKFVVVRVGVILEAALGQIIYRAQNFNRESAKHLPKPTGVKLKAKRSTNSTTSST</sequence>
<reference evidence="2" key="1">
    <citation type="submission" date="2020-04" db="EMBL/GenBank/DDBJ databases">
        <title>Global-level population genomics supports evidence of horizontal gene transfer on evolution of Rhizobia in Lentils.</title>
        <authorList>
            <person name="Gai Y."/>
            <person name="Cook D."/>
            <person name="Riely B."/>
        </authorList>
    </citation>
    <scope>NUCLEOTIDE SEQUENCE</scope>
    <source>
        <strain evidence="2">TLR9</strain>
    </source>
</reference>
<evidence type="ECO:0008006" key="4">
    <source>
        <dbReference type="Google" id="ProtNLM"/>
    </source>
</evidence>